<comment type="caution">
    <text evidence="2">The sequence shown here is derived from an EMBL/GenBank/DDBJ whole genome shotgun (WGS) entry which is preliminary data.</text>
</comment>
<proteinExistence type="predicted"/>
<evidence type="ECO:0000256" key="1">
    <source>
        <dbReference type="SAM" id="MobiDB-lite"/>
    </source>
</evidence>
<dbReference type="Proteomes" id="UP000178129">
    <property type="component" value="Unassembled WGS sequence"/>
</dbReference>
<dbReference type="AlphaFoldDB" id="A0A1E1K8S9"/>
<dbReference type="EMBL" id="FJUW01000008">
    <property type="protein sequence ID" value="CZS94411.1"/>
    <property type="molecule type" value="Genomic_DNA"/>
</dbReference>
<feature type="compositionally biased region" description="Acidic residues" evidence="1">
    <location>
        <begin position="55"/>
        <end position="82"/>
    </location>
</feature>
<feature type="compositionally biased region" description="Basic and acidic residues" evidence="1">
    <location>
        <begin position="83"/>
        <end position="107"/>
    </location>
</feature>
<evidence type="ECO:0000313" key="2">
    <source>
        <dbReference type="EMBL" id="CZS94411.1"/>
    </source>
</evidence>
<protein>
    <submittedName>
        <fullName evidence="2">Uncharacterized protein</fullName>
    </submittedName>
</protein>
<feature type="region of interest" description="Disordered" evidence="1">
    <location>
        <begin position="54"/>
        <end position="130"/>
    </location>
</feature>
<name>A0A1E1K8S9_9HELO</name>
<accession>A0A1E1K8S9</accession>
<sequence>MHRARKSLFEFDTLNQRGCDAGPELFSYVERTDWTVNEPEVGPHEEWHTIVENNELLDSDDDDEDVEGVEDVNGEGDDEDNDNHDVSDSDSHPHPDEKSHSADSDHNEEAEEVNTEIADSENSDAVSDAI</sequence>
<dbReference type="InParanoid" id="A0A1E1K8S9"/>
<gene>
    <name evidence="2" type="ORF">RCO7_10121</name>
</gene>
<evidence type="ECO:0000313" key="3">
    <source>
        <dbReference type="Proteomes" id="UP000178129"/>
    </source>
</evidence>
<reference evidence="3" key="1">
    <citation type="submission" date="2016-03" db="EMBL/GenBank/DDBJ databases">
        <authorList>
            <person name="Ploux O."/>
        </authorList>
    </citation>
    <scope>NUCLEOTIDE SEQUENCE [LARGE SCALE GENOMIC DNA]</scope>
    <source>
        <strain evidence="3">UK7</strain>
    </source>
</reference>
<keyword evidence="3" id="KW-1185">Reference proteome</keyword>
<organism evidence="2 3">
    <name type="scientific">Rhynchosporium graminicola</name>
    <dbReference type="NCBI Taxonomy" id="2792576"/>
    <lineage>
        <taxon>Eukaryota</taxon>
        <taxon>Fungi</taxon>
        <taxon>Dikarya</taxon>
        <taxon>Ascomycota</taxon>
        <taxon>Pezizomycotina</taxon>
        <taxon>Leotiomycetes</taxon>
        <taxon>Helotiales</taxon>
        <taxon>Ploettnerulaceae</taxon>
        <taxon>Rhynchosporium</taxon>
    </lineage>
</organism>
<feature type="compositionally biased region" description="Acidic residues" evidence="1">
    <location>
        <begin position="108"/>
        <end position="122"/>
    </location>
</feature>